<dbReference type="GO" id="GO:0006366">
    <property type="term" value="P:transcription by RNA polymerase II"/>
    <property type="evidence" value="ECO:0000318"/>
    <property type="project" value="GO_Central"/>
</dbReference>
<dbReference type="STRING" id="4432.A0A1U7YVZ0"/>
<dbReference type="InterPro" id="IPR037818">
    <property type="entry name" value="TAF8"/>
</dbReference>
<keyword evidence="3" id="KW-0804">Transcription</keyword>
<protein>
    <submittedName>
        <fullName evidence="7">Transcription initiation factor TFIID subunit 8-like</fullName>
    </submittedName>
</protein>
<dbReference type="SMART" id="SM00576">
    <property type="entry name" value="BTP"/>
    <property type="match status" value="1"/>
</dbReference>
<evidence type="ECO:0000256" key="2">
    <source>
        <dbReference type="ARBA" id="ARBA00023015"/>
    </source>
</evidence>
<feature type="region of interest" description="Disordered" evidence="5">
    <location>
        <begin position="261"/>
        <end position="292"/>
    </location>
</feature>
<dbReference type="PANTHER" id="PTHR46338:SF13">
    <property type="entry name" value="TRANSCRIPTION INITIATION FACTOR TFIID SUBUNIT 8-LIKE"/>
    <property type="match status" value="1"/>
</dbReference>
<dbReference type="GeneID" id="104586513"/>
<dbReference type="OrthoDB" id="436852at2759"/>
<evidence type="ECO:0000256" key="5">
    <source>
        <dbReference type="SAM" id="MobiDB-lite"/>
    </source>
</evidence>
<dbReference type="InterPro" id="IPR006565">
    <property type="entry name" value="BTP"/>
</dbReference>
<name>A0A1U7YVZ0_NELNU</name>
<keyword evidence="2" id="KW-0805">Transcription regulation</keyword>
<organism evidence="6 7">
    <name type="scientific">Nelumbo nucifera</name>
    <name type="common">Sacred lotus</name>
    <dbReference type="NCBI Taxonomy" id="4432"/>
    <lineage>
        <taxon>Eukaryota</taxon>
        <taxon>Viridiplantae</taxon>
        <taxon>Streptophyta</taxon>
        <taxon>Embryophyta</taxon>
        <taxon>Tracheophyta</taxon>
        <taxon>Spermatophyta</taxon>
        <taxon>Magnoliopsida</taxon>
        <taxon>Proteales</taxon>
        <taxon>Nelumbonaceae</taxon>
        <taxon>Nelumbo</taxon>
    </lineage>
</organism>
<dbReference type="Gene3D" id="1.10.20.10">
    <property type="entry name" value="Histone, subunit A"/>
    <property type="match status" value="1"/>
</dbReference>
<accession>A0A1U7YVZ0</accession>
<evidence type="ECO:0000256" key="4">
    <source>
        <dbReference type="ARBA" id="ARBA00023242"/>
    </source>
</evidence>
<dbReference type="GO" id="GO:0005669">
    <property type="term" value="C:transcription factor TFIID complex"/>
    <property type="evidence" value="ECO:0000318"/>
    <property type="project" value="GO_Central"/>
</dbReference>
<keyword evidence="6" id="KW-1185">Reference proteome</keyword>
<dbReference type="KEGG" id="nnu:104586513"/>
<dbReference type="Proteomes" id="UP000189703">
    <property type="component" value="Unplaced"/>
</dbReference>
<comment type="subcellular location">
    <subcellularLocation>
        <location evidence="1">Nucleus</location>
    </subcellularLocation>
</comment>
<proteinExistence type="predicted"/>
<dbReference type="eggNOG" id="KOG2389">
    <property type="taxonomic scope" value="Eukaryota"/>
</dbReference>
<evidence type="ECO:0000256" key="1">
    <source>
        <dbReference type="ARBA" id="ARBA00004123"/>
    </source>
</evidence>
<keyword evidence="4" id="KW-0539">Nucleus</keyword>
<dbReference type="OMA" id="DHLWENS"/>
<dbReference type="InterPro" id="IPR009072">
    <property type="entry name" value="Histone-fold"/>
</dbReference>
<dbReference type="Pfam" id="PF07524">
    <property type="entry name" value="Bromo_TP"/>
    <property type="match status" value="1"/>
</dbReference>
<feature type="compositionally biased region" description="Pro residues" evidence="5">
    <location>
        <begin position="163"/>
        <end position="177"/>
    </location>
</feature>
<feature type="region of interest" description="Disordered" evidence="5">
    <location>
        <begin position="160"/>
        <end position="230"/>
    </location>
</feature>
<dbReference type="GO" id="GO:0046982">
    <property type="term" value="F:protein heterodimerization activity"/>
    <property type="evidence" value="ECO:0007669"/>
    <property type="project" value="InterPro"/>
</dbReference>
<dbReference type="PANTHER" id="PTHR46338">
    <property type="entry name" value="TRANSCRIPTION INITIATION FACTOR TFIID SUBUNIT 8"/>
    <property type="match status" value="1"/>
</dbReference>
<sequence>MNTCESFLPDETAMSGSRGQPGDPSLFSFAIAKVAVAQICVSIGFTGAQHSALEVLSDVATRYLRALAKSASSNASSCGRTECNLFDAIHAIEYMNSPQGFQGASATDRPLLSSRTMRDIMNFVGSVDEIPFAQPIPRSKRLVISRCSVKPRRNLERELRDQPPLPHIPPWLPPFPDPSTYKEGGTSGVRRGGRSWGDEEEEDGSVHGSASAACEKGNWEEEEEEEKKRVLPVERGTVGFKLGLGFRGLEVGLRNGVCRGGKRVSWHTSHNNNNSDDENGDEKSFNRRSRRR</sequence>
<evidence type="ECO:0000313" key="7">
    <source>
        <dbReference type="RefSeq" id="XP_010242075.2"/>
    </source>
</evidence>
<evidence type="ECO:0000256" key="3">
    <source>
        <dbReference type="ARBA" id="ARBA00023163"/>
    </source>
</evidence>
<dbReference type="RefSeq" id="XP_010242075.2">
    <property type="nucleotide sequence ID" value="XM_010243773.2"/>
</dbReference>
<dbReference type="AlphaFoldDB" id="A0A1U7YVZ0"/>
<reference evidence="7" key="1">
    <citation type="submission" date="2025-08" db="UniProtKB">
        <authorList>
            <consortium name="RefSeq"/>
        </authorList>
    </citation>
    <scope>IDENTIFICATION</scope>
</reference>
<evidence type="ECO:0000313" key="6">
    <source>
        <dbReference type="Proteomes" id="UP000189703"/>
    </source>
</evidence>
<gene>
    <name evidence="7" type="primary">LOC104586513</name>
</gene>